<dbReference type="GO" id="GO:0003910">
    <property type="term" value="F:DNA ligase (ATP) activity"/>
    <property type="evidence" value="ECO:0007669"/>
    <property type="project" value="UniProtKB-EC"/>
</dbReference>
<dbReference type="CDD" id="cd07906">
    <property type="entry name" value="Adenylation_DNA_ligase_LigD_LigC"/>
    <property type="match status" value="1"/>
</dbReference>
<comment type="catalytic activity">
    <reaction evidence="3">
        <text>ATP + (deoxyribonucleotide)n-3'-hydroxyl + 5'-phospho-(deoxyribonucleotide)m = (deoxyribonucleotide)n+m + AMP + diphosphate.</text>
        <dbReference type="EC" id="6.5.1.1"/>
    </reaction>
</comment>
<organism evidence="5 6">
    <name type="scientific">Paenibacillus dendritiformis C454</name>
    <dbReference type="NCBI Taxonomy" id="1131935"/>
    <lineage>
        <taxon>Bacteria</taxon>
        <taxon>Bacillati</taxon>
        <taxon>Bacillota</taxon>
        <taxon>Bacilli</taxon>
        <taxon>Bacillales</taxon>
        <taxon>Paenibacillaceae</taxon>
        <taxon>Paenibacillus</taxon>
    </lineage>
</organism>
<dbReference type="Pfam" id="PF01068">
    <property type="entry name" value="DNA_ligase_A_M"/>
    <property type="match status" value="1"/>
</dbReference>
<comment type="caution">
    <text evidence="5">The sequence shown here is derived from an EMBL/GenBank/DDBJ whole genome shotgun (WGS) entry which is preliminary data.</text>
</comment>
<comment type="similarity">
    <text evidence="1">Belongs to the ATP-dependent DNA ligase family.</text>
</comment>
<dbReference type="SUPFAM" id="SSF56091">
    <property type="entry name" value="DNA ligase/mRNA capping enzyme, catalytic domain"/>
    <property type="match status" value="1"/>
</dbReference>
<accession>H3SEZ0</accession>
<dbReference type="OrthoDB" id="5503604at2"/>
<evidence type="ECO:0000313" key="5">
    <source>
        <dbReference type="EMBL" id="EHQ62309.1"/>
    </source>
</evidence>
<dbReference type="EC" id="6.5.1.1" evidence="5"/>
<dbReference type="GO" id="GO:0006281">
    <property type="term" value="P:DNA repair"/>
    <property type="evidence" value="ECO:0007669"/>
    <property type="project" value="InterPro"/>
</dbReference>
<name>H3SEZ0_9BACL</name>
<keyword evidence="6" id="KW-1185">Reference proteome</keyword>
<dbReference type="PANTHER" id="PTHR45674">
    <property type="entry name" value="DNA LIGASE 1/3 FAMILY MEMBER"/>
    <property type="match status" value="1"/>
</dbReference>
<dbReference type="PROSITE" id="PS00697">
    <property type="entry name" value="DNA_LIGASE_A1"/>
    <property type="match status" value="1"/>
</dbReference>
<dbReference type="GO" id="GO:0006310">
    <property type="term" value="P:DNA recombination"/>
    <property type="evidence" value="ECO:0007669"/>
    <property type="project" value="InterPro"/>
</dbReference>
<dbReference type="PATRIC" id="fig|1131935.3.peg.2153"/>
<dbReference type="PANTHER" id="PTHR45674:SF4">
    <property type="entry name" value="DNA LIGASE 1"/>
    <property type="match status" value="1"/>
</dbReference>
<evidence type="ECO:0000256" key="3">
    <source>
        <dbReference type="ARBA" id="ARBA00034003"/>
    </source>
</evidence>
<dbReference type="InterPro" id="IPR050191">
    <property type="entry name" value="ATP-dep_DNA_ligase"/>
</dbReference>
<feature type="domain" description="ATP-dependent DNA ligase family profile" evidence="4">
    <location>
        <begin position="109"/>
        <end position="241"/>
    </location>
</feature>
<dbReference type="InterPro" id="IPR016059">
    <property type="entry name" value="DNA_ligase_ATP-dep_CS"/>
</dbReference>
<evidence type="ECO:0000259" key="4">
    <source>
        <dbReference type="PROSITE" id="PS50160"/>
    </source>
</evidence>
<dbReference type="PROSITE" id="PS50160">
    <property type="entry name" value="DNA_LIGASE_A3"/>
    <property type="match status" value="1"/>
</dbReference>
<dbReference type="Gene3D" id="3.30.470.30">
    <property type="entry name" value="DNA ligase/mRNA capping enzyme"/>
    <property type="match status" value="1"/>
</dbReference>
<reference evidence="5 6" key="1">
    <citation type="journal article" date="2012" name="J. Bacteriol.">
        <title>Genome Sequence of the Pattern-Forming Social Bacterium Paenibacillus dendritiformis C454 Chiral Morphotype.</title>
        <authorList>
            <person name="Sirota-Madi A."/>
            <person name="Olender T."/>
            <person name="Helman Y."/>
            <person name="Brainis I."/>
            <person name="Finkelshtein A."/>
            <person name="Roth D."/>
            <person name="Hagai E."/>
            <person name="Leshkowitz D."/>
            <person name="Brodsky L."/>
            <person name="Galatenko V."/>
            <person name="Nikolaev V."/>
            <person name="Gutnick D.L."/>
            <person name="Lancet D."/>
            <person name="Ben-Jacob E."/>
        </authorList>
    </citation>
    <scope>NUCLEOTIDE SEQUENCE [LARGE SCALE GENOMIC DNA]</scope>
    <source>
        <strain evidence="5 6">C454</strain>
    </source>
</reference>
<dbReference type="Proteomes" id="UP000003900">
    <property type="component" value="Unassembled WGS sequence"/>
</dbReference>
<evidence type="ECO:0000256" key="1">
    <source>
        <dbReference type="ARBA" id="ARBA00007572"/>
    </source>
</evidence>
<dbReference type="EMBL" id="AHKH01000022">
    <property type="protein sequence ID" value="EHQ62309.1"/>
    <property type="molecule type" value="Genomic_DNA"/>
</dbReference>
<dbReference type="RefSeq" id="WP_006676597.1">
    <property type="nucleotide sequence ID" value="NZ_AHKH01000022.1"/>
</dbReference>
<protein>
    <submittedName>
        <fullName evidence="5">ATP-dependent DNA ligase</fullName>
        <ecNumber evidence="5">6.5.1.1</ecNumber>
    </submittedName>
</protein>
<keyword evidence="2 5" id="KW-0436">Ligase</keyword>
<dbReference type="SUPFAM" id="SSF50249">
    <property type="entry name" value="Nucleic acid-binding proteins"/>
    <property type="match status" value="1"/>
</dbReference>
<gene>
    <name evidence="5" type="primary">ligB</name>
    <name evidence="5" type="ORF">PDENDC454_10475</name>
</gene>
<evidence type="ECO:0000313" key="6">
    <source>
        <dbReference type="Proteomes" id="UP000003900"/>
    </source>
</evidence>
<proteinExistence type="inferred from homology"/>
<dbReference type="InterPro" id="IPR012340">
    <property type="entry name" value="NA-bd_OB-fold"/>
</dbReference>
<sequence length="286" mass="32706">MFIPPMLLETAEAAFNDDNYIFEPKFDGHRAILTHSGGRTHIYTRHNNECTRQYPELLSVPFTEDMILDGEIVCIDPVGAVDFESVMTRFQARRSDSINRLMGQLPATFVVFDILMYRGEDLRGLPLMQRKEILTTASLPTNRHITVIPYIEGAGEALYADICSRSMEGIVCKRMDSTYVSRRSPSWKKVINWTFAEVWITGFRKEEFGWLSAIEDNDGRLRPAGIIELGVTPDHKRAFYGVKDALVTGEDKNNVYLQPGIRVRVKTRNWTKAGMLRDPVFVDFIM</sequence>
<dbReference type="AlphaFoldDB" id="H3SEZ0"/>
<evidence type="ECO:0000256" key="2">
    <source>
        <dbReference type="ARBA" id="ARBA00022598"/>
    </source>
</evidence>
<dbReference type="GO" id="GO:0005524">
    <property type="term" value="F:ATP binding"/>
    <property type="evidence" value="ECO:0007669"/>
    <property type="project" value="InterPro"/>
</dbReference>
<dbReference type="STRING" id="1131935.PDENDC454_10475"/>
<dbReference type="InterPro" id="IPR012310">
    <property type="entry name" value="DNA_ligase_ATP-dep_cent"/>
</dbReference>
<dbReference type="Gene3D" id="3.30.1490.70">
    <property type="match status" value="1"/>
</dbReference>